<evidence type="ECO:0000256" key="1">
    <source>
        <dbReference type="SAM" id="MobiDB-lite"/>
    </source>
</evidence>
<protein>
    <recommendedName>
        <fullName evidence="5">Secreted protein</fullName>
    </recommendedName>
</protein>
<dbReference type="EMBL" id="CP030941">
    <property type="protein sequence ID" value="UUP16153.1"/>
    <property type="molecule type" value="Genomic_DNA"/>
</dbReference>
<evidence type="ECO:0000256" key="2">
    <source>
        <dbReference type="SAM" id="SignalP"/>
    </source>
</evidence>
<feature type="compositionally biased region" description="Acidic residues" evidence="1">
    <location>
        <begin position="34"/>
        <end position="54"/>
    </location>
</feature>
<reference evidence="3 4" key="1">
    <citation type="submission" date="2018-07" db="EMBL/GenBank/DDBJ databases">
        <title>Genome sequence of Nitratireductor thuwali#1536.</title>
        <authorList>
            <person name="Michoud G."/>
            <person name="Merlino G."/>
            <person name="Sefrji F.O."/>
            <person name="Daffonchio D."/>
        </authorList>
    </citation>
    <scope>NUCLEOTIDE SEQUENCE [LARGE SCALE GENOMIC DNA]</scope>
    <source>
        <strain evidence="4">Nit1536</strain>
    </source>
</reference>
<evidence type="ECO:0000313" key="4">
    <source>
        <dbReference type="Proteomes" id="UP001342418"/>
    </source>
</evidence>
<keyword evidence="2" id="KW-0732">Signal</keyword>
<feature type="chain" id="PRO_5046761497" description="Secreted protein" evidence="2">
    <location>
        <begin position="19"/>
        <end position="63"/>
    </location>
</feature>
<accession>A0ABY5MHG7</accession>
<organism evidence="3 4">
    <name type="scientific">Nitratireductor thuwali</name>
    <dbReference type="NCBI Taxonomy" id="2267699"/>
    <lineage>
        <taxon>Bacteria</taxon>
        <taxon>Pseudomonadati</taxon>
        <taxon>Pseudomonadota</taxon>
        <taxon>Alphaproteobacteria</taxon>
        <taxon>Hyphomicrobiales</taxon>
        <taxon>Phyllobacteriaceae</taxon>
        <taxon>Nitratireductor</taxon>
    </lineage>
</organism>
<feature type="region of interest" description="Disordered" evidence="1">
    <location>
        <begin position="20"/>
        <end position="63"/>
    </location>
</feature>
<name>A0ABY5MHG7_9HYPH</name>
<keyword evidence="4" id="KW-1185">Reference proteome</keyword>
<dbReference type="RefSeq" id="WP_338528599.1">
    <property type="nucleotide sequence ID" value="NZ_CP030941.1"/>
</dbReference>
<evidence type="ECO:0008006" key="5">
    <source>
        <dbReference type="Google" id="ProtNLM"/>
    </source>
</evidence>
<proteinExistence type="predicted"/>
<dbReference type="PROSITE" id="PS51257">
    <property type="entry name" value="PROKAR_LIPOPROTEIN"/>
    <property type="match status" value="1"/>
</dbReference>
<feature type="signal peptide" evidence="2">
    <location>
        <begin position="1"/>
        <end position="18"/>
    </location>
</feature>
<dbReference type="Proteomes" id="UP001342418">
    <property type="component" value="Chromosome"/>
</dbReference>
<gene>
    <name evidence="3" type="ORF">NTH_00596</name>
</gene>
<evidence type="ECO:0000313" key="3">
    <source>
        <dbReference type="EMBL" id="UUP16153.1"/>
    </source>
</evidence>
<sequence length="63" mass="6527">MKKVLTSLVSATALLGLAACSDTDDTTTQGVEPATEEQPLDDETTQGIEPDDPNAAEPVQPAE</sequence>